<dbReference type="SMART" id="SM00485">
    <property type="entry name" value="XPGN"/>
    <property type="match status" value="1"/>
</dbReference>
<dbReference type="PANTHER" id="PTHR11081">
    <property type="entry name" value="FLAP ENDONUCLEASE FAMILY MEMBER"/>
    <property type="match status" value="1"/>
</dbReference>
<dbReference type="InterPro" id="IPR029060">
    <property type="entry name" value="PIN-like_dom_sf"/>
</dbReference>
<dbReference type="GO" id="GO:0017108">
    <property type="term" value="F:5'-flap endonuclease activity"/>
    <property type="evidence" value="ECO:0007669"/>
    <property type="project" value="TreeGrafter"/>
</dbReference>
<protein>
    <submittedName>
        <fullName evidence="2">GEN1 isoform 3</fullName>
    </submittedName>
</protein>
<dbReference type="EMBL" id="NDHI03003434">
    <property type="protein sequence ID" value="PNJ52363.1"/>
    <property type="molecule type" value="Genomic_DNA"/>
</dbReference>
<dbReference type="Gene3D" id="3.40.50.1010">
    <property type="entry name" value="5'-nuclease"/>
    <property type="match status" value="1"/>
</dbReference>
<sequence>MGVNDLWQILEPVKQHIPLCNLAGKTIAVDLSLWVCEAQTVKKMMGSVMKPHLRNLFFRISYLTQMDVKLVFVMEGEPPKLKADVISKRNQTRYGSSGKSWSQKTGRSHFKSVLRECLHMLECLGI</sequence>
<dbReference type="Pfam" id="PF00752">
    <property type="entry name" value="XPG_N"/>
    <property type="match status" value="1"/>
</dbReference>
<dbReference type="FunFam" id="3.40.50.1010:FF:000024">
    <property type="entry name" value="flap endonuclease GEN homolog 1"/>
    <property type="match status" value="1"/>
</dbReference>
<dbReference type="InterPro" id="IPR006084">
    <property type="entry name" value="XPG/Rad2"/>
</dbReference>
<dbReference type="GO" id="GO:0006310">
    <property type="term" value="P:DNA recombination"/>
    <property type="evidence" value="ECO:0007669"/>
    <property type="project" value="UniProtKB-ARBA"/>
</dbReference>
<dbReference type="GO" id="GO:0000400">
    <property type="term" value="F:four-way junction DNA binding"/>
    <property type="evidence" value="ECO:0007669"/>
    <property type="project" value="TreeGrafter"/>
</dbReference>
<dbReference type="SUPFAM" id="SSF88723">
    <property type="entry name" value="PIN domain-like"/>
    <property type="match status" value="1"/>
</dbReference>
<dbReference type="PRINTS" id="PR00853">
    <property type="entry name" value="XPGRADSUPER"/>
</dbReference>
<evidence type="ECO:0000259" key="1">
    <source>
        <dbReference type="SMART" id="SM00485"/>
    </source>
</evidence>
<feature type="domain" description="XPG N-terminal" evidence="1">
    <location>
        <begin position="1"/>
        <end position="96"/>
    </location>
</feature>
<name>A0A2J8V4A1_PONAB</name>
<organism evidence="2">
    <name type="scientific">Pongo abelii</name>
    <name type="common">Sumatran orangutan</name>
    <name type="synonym">Pongo pygmaeus abelii</name>
    <dbReference type="NCBI Taxonomy" id="9601"/>
    <lineage>
        <taxon>Eukaryota</taxon>
        <taxon>Metazoa</taxon>
        <taxon>Chordata</taxon>
        <taxon>Craniata</taxon>
        <taxon>Vertebrata</taxon>
        <taxon>Euteleostomi</taxon>
        <taxon>Mammalia</taxon>
        <taxon>Eutheria</taxon>
        <taxon>Euarchontoglires</taxon>
        <taxon>Primates</taxon>
        <taxon>Haplorrhini</taxon>
        <taxon>Catarrhini</taxon>
        <taxon>Hominidae</taxon>
        <taxon>Pongo</taxon>
    </lineage>
</organism>
<dbReference type="PANTHER" id="PTHR11081:SF70">
    <property type="entry name" value="FLAP ENDONUCLEASE GEN HOMOLOG 1"/>
    <property type="match status" value="1"/>
</dbReference>
<evidence type="ECO:0000313" key="2">
    <source>
        <dbReference type="EMBL" id="PNJ52363.1"/>
    </source>
</evidence>
<gene>
    <name evidence="2" type="ORF">CR201_G0022680</name>
</gene>
<comment type="caution">
    <text evidence="2">The sequence shown here is derived from an EMBL/GenBank/DDBJ whole genome shotgun (WGS) entry which is preliminary data.</text>
</comment>
<feature type="non-terminal residue" evidence="2">
    <location>
        <position position="126"/>
    </location>
</feature>
<reference evidence="2" key="1">
    <citation type="submission" date="2017-12" db="EMBL/GenBank/DDBJ databases">
        <title>High-resolution comparative analysis of great ape genomes.</title>
        <authorList>
            <person name="Pollen A."/>
            <person name="Hastie A."/>
            <person name="Hormozdiari F."/>
            <person name="Dougherty M."/>
            <person name="Liu R."/>
            <person name="Chaisson M."/>
            <person name="Hoppe E."/>
            <person name="Hill C."/>
            <person name="Pang A."/>
            <person name="Hillier L."/>
            <person name="Baker C."/>
            <person name="Armstrong J."/>
            <person name="Shendure J."/>
            <person name="Paten B."/>
            <person name="Wilson R."/>
            <person name="Chao H."/>
            <person name="Schneider V."/>
            <person name="Ventura M."/>
            <person name="Kronenberg Z."/>
            <person name="Murali S."/>
            <person name="Gordon D."/>
            <person name="Cantsilieris S."/>
            <person name="Munson K."/>
            <person name="Nelson B."/>
            <person name="Raja A."/>
            <person name="Underwood J."/>
            <person name="Diekhans M."/>
            <person name="Fiddes I."/>
            <person name="Haussler D."/>
            <person name="Eichler E."/>
        </authorList>
    </citation>
    <scope>NUCLEOTIDE SEQUENCE [LARGE SCALE GENOMIC DNA]</scope>
    <source>
        <strain evidence="2">Susie</strain>
    </source>
</reference>
<dbReference type="InterPro" id="IPR006085">
    <property type="entry name" value="XPG_DNA_repair_N"/>
</dbReference>
<accession>A0A2J8V4A1</accession>
<dbReference type="AlphaFoldDB" id="A0A2J8V4A1"/>
<proteinExistence type="predicted"/>